<protein>
    <submittedName>
        <fullName evidence="1">Uncharacterized protein</fullName>
    </submittedName>
</protein>
<accession>A0A1I4AEH1</accession>
<sequence length="53" mass="5791">MSKTLSLCLGRGTRALRMQGGYLGQGEGGIKSSRLRPGDRRRLYFFCLAKIGG</sequence>
<evidence type="ECO:0000313" key="1">
    <source>
        <dbReference type="EMBL" id="SFK54808.1"/>
    </source>
</evidence>
<name>A0A1I4AEH1_9BACT</name>
<dbReference type="RefSeq" id="WP_177193281.1">
    <property type="nucleotide sequence ID" value="NZ_FORX01000037.1"/>
</dbReference>
<proteinExistence type="predicted"/>
<gene>
    <name evidence="1" type="ORF">SAMN04488082_1371</name>
</gene>
<dbReference type="EMBL" id="FORX01000037">
    <property type="protein sequence ID" value="SFK54808.1"/>
    <property type="molecule type" value="Genomic_DNA"/>
</dbReference>
<dbReference type="STRING" id="52560.SAMN04488082_1371"/>
<organism evidence="1 2">
    <name type="scientific">Desulfomicrobium apsheronum</name>
    <dbReference type="NCBI Taxonomy" id="52560"/>
    <lineage>
        <taxon>Bacteria</taxon>
        <taxon>Pseudomonadati</taxon>
        <taxon>Thermodesulfobacteriota</taxon>
        <taxon>Desulfovibrionia</taxon>
        <taxon>Desulfovibrionales</taxon>
        <taxon>Desulfomicrobiaceae</taxon>
        <taxon>Desulfomicrobium</taxon>
    </lineage>
</organism>
<dbReference type="Proteomes" id="UP000198635">
    <property type="component" value="Unassembled WGS sequence"/>
</dbReference>
<evidence type="ECO:0000313" key="2">
    <source>
        <dbReference type="Proteomes" id="UP000198635"/>
    </source>
</evidence>
<reference evidence="2" key="1">
    <citation type="submission" date="2016-10" db="EMBL/GenBank/DDBJ databases">
        <authorList>
            <person name="Varghese N."/>
            <person name="Submissions S."/>
        </authorList>
    </citation>
    <scope>NUCLEOTIDE SEQUENCE [LARGE SCALE GENOMIC DNA]</scope>
    <source>
        <strain evidence="2">DSM 5918</strain>
    </source>
</reference>
<keyword evidence="2" id="KW-1185">Reference proteome</keyword>
<dbReference type="AlphaFoldDB" id="A0A1I4AEH1"/>